<evidence type="ECO:0000259" key="16">
    <source>
        <dbReference type="PROSITE" id="PS50011"/>
    </source>
</evidence>
<evidence type="ECO:0000256" key="9">
    <source>
        <dbReference type="ARBA" id="ARBA00022777"/>
    </source>
</evidence>
<evidence type="ECO:0000256" key="8">
    <source>
        <dbReference type="ARBA" id="ARBA00022741"/>
    </source>
</evidence>
<evidence type="ECO:0000313" key="17">
    <source>
        <dbReference type="EMBL" id="KAF2230641.1"/>
    </source>
</evidence>
<gene>
    <name evidence="17" type="ORF">EV356DRAFT_453533</name>
</gene>
<evidence type="ECO:0000256" key="5">
    <source>
        <dbReference type="ARBA" id="ARBA00019973"/>
    </source>
</evidence>
<dbReference type="Pfam" id="PF00069">
    <property type="entry name" value="Pkinase"/>
    <property type="match status" value="2"/>
</dbReference>
<dbReference type="InterPro" id="IPR000719">
    <property type="entry name" value="Prot_kinase_dom"/>
</dbReference>
<evidence type="ECO:0000256" key="12">
    <source>
        <dbReference type="ARBA" id="ARBA00033194"/>
    </source>
</evidence>
<evidence type="ECO:0000256" key="10">
    <source>
        <dbReference type="ARBA" id="ARBA00022840"/>
    </source>
</evidence>
<sequence>MSSPPLTPSVELPRSSKGDRFLQTGTACEWSEEYRPNGLHPIHFGDTFKENQYTVIRKLGNGAFSTVWLALDKLKKRYAALKVTTAKSSPSIDKELAIYQQLSRDATSVIISKYFVTLLDHFKMTGPNGTHQCLVYEPMGPTAASMRNHLGENKVLRPLEPRRYPKWMAKIILKQTLTGLEFLHKHGIVHSDLSPGNILFSIPSLDAMKEGRLKQNEAGTTDSLRRLDGKQDKWAPRYLAVGQSLHEYVNIGPNLQVKISDLASAFFAHSPPKSVVTPLGLRAPELIFHEPAVDASIDIWAFGCLVYELLTGTALFCVESLGDEERDGADDDHLLDLNDVLEPLPDAWLKKWERADKWFGTNRERLNPRAAETGDFKIEEIGDGPFINDPLETLFDQNKPKDIDATEAEVITRLIRQTLQYEPAKRPTAAQLLEHPWFRD</sequence>
<keyword evidence="9 17" id="KW-0418">Kinase</keyword>
<evidence type="ECO:0000256" key="6">
    <source>
        <dbReference type="ARBA" id="ARBA00022527"/>
    </source>
</evidence>
<dbReference type="SMART" id="SM00220">
    <property type="entry name" value="S_TKc"/>
    <property type="match status" value="1"/>
</dbReference>
<protein>
    <recommendedName>
        <fullName evidence="5">EKC/KEOPS complex subunit BUD32</fullName>
        <ecNumber evidence="3">2.7.11.1</ecNumber>
    </recommendedName>
    <alternativeName>
        <fullName evidence="11 12">Atypical Serine/threonine protein kinase BUD32</fullName>
    </alternativeName>
    <alternativeName>
        <fullName evidence="4">EKC/KEOPS complex subunit bud32</fullName>
    </alternativeName>
</protein>
<dbReference type="GO" id="GO:0050684">
    <property type="term" value="P:regulation of mRNA processing"/>
    <property type="evidence" value="ECO:0007669"/>
    <property type="project" value="TreeGrafter"/>
</dbReference>
<comment type="catalytic activity">
    <reaction evidence="14">
        <text>L-seryl-[protein] + ATP = O-phospho-L-seryl-[protein] + ADP + H(+)</text>
        <dbReference type="Rhea" id="RHEA:17989"/>
        <dbReference type="Rhea" id="RHEA-COMP:9863"/>
        <dbReference type="Rhea" id="RHEA-COMP:11604"/>
        <dbReference type="ChEBI" id="CHEBI:15378"/>
        <dbReference type="ChEBI" id="CHEBI:29999"/>
        <dbReference type="ChEBI" id="CHEBI:30616"/>
        <dbReference type="ChEBI" id="CHEBI:83421"/>
        <dbReference type="ChEBI" id="CHEBI:456216"/>
        <dbReference type="EC" id="2.7.11.1"/>
    </reaction>
</comment>
<evidence type="ECO:0000256" key="2">
    <source>
        <dbReference type="ARBA" id="ARBA00011534"/>
    </source>
</evidence>
<keyword evidence="18" id="KW-1185">Reference proteome</keyword>
<evidence type="ECO:0000256" key="14">
    <source>
        <dbReference type="ARBA" id="ARBA00048679"/>
    </source>
</evidence>
<evidence type="ECO:0000256" key="11">
    <source>
        <dbReference type="ARBA" id="ARBA00030980"/>
    </source>
</evidence>
<dbReference type="InterPro" id="IPR017441">
    <property type="entry name" value="Protein_kinase_ATP_BS"/>
</dbReference>
<dbReference type="AlphaFoldDB" id="A0A6A6GYH2"/>
<organism evidence="17 18">
    <name type="scientific">Viridothelium virens</name>
    <name type="common">Speckled blister lichen</name>
    <name type="synonym">Trypethelium virens</name>
    <dbReference type="NCBI Taxonomy" id="1048519"/>
    <lineage>
        <taxon>Eukaryota</taxon>
        <taxon>Fungi</taxon>
        <taxon>Dikarya</taxon>
        <taxon>Ascomycota</taxon>
        <taxon>Pezizomycotina</taxon>
        <taxon>Dothideomycetes</taxon>
        <taxon>Dothideomycetes incertae sedis</taxon>
        <taxon>Trypetheliales</taxon>
        <taxon>Trypetheliaceae</taxon>
        <taxon>Viridothelium</taxon>
    </lineage>
</organism>
<dbReference type="PROSITE" id="PS00109">
    <property type="entry name" value="PROTEIN_KINASE_TYR"/>
    <property type="match status" value="1"/>
</dbReference>
<accession>A0A6A6GYH2</accession>
<evidence type="ECO:0000256" key="1">
    <source>
        <dbReference type="ARBA" id="ARBA00003747"/>
    </source>
</evidence>
<dbReference type="InterPro" id="IPR051334">
    <property type="entry name" value="SRPK"/>
</dbReference>
<dbReference type="Gene3D" id="1.10.510.10">
    <property type="entry name" value="Transferase(Phosphotransferase) domain 1"/>
    <property type="match status" value="1"/>
</dbReference>
<dbReference type="EC" id="2.7.11.1" evidence="3"/>
<comment type="subunit">
    <text evidence="2">Component of the EKC/KEOPS complex composed of at least BUD32, CGI121, GON7, KAE1 and PCC1; the whole complex dimerizes.</text>
</comment>
<keyword evidence="10 15" id="KW-0067">ATP-binding</keyword>
<dbReference type="GO" id="GO:0000245">
    <property type="term" value="P:spliceosomal complex assembly"/>
    <property type="evidence" value="ECO:0007669"/>
    <property type="project" value="TreeGrafter"/>
</dbReference>
<name>A0A6A6GYH2_VIRVR</name>
<dbReference type="Gene3D" id="3.30.200.20">
    <property type="entry name" value="Phosphorylase Kinase, domain 1"/>
    <property type="match status" value="1"/>
</dbReference>
<feature type="binding site" evidence="15">
    <location>
        <position position="82"/>
    </location>
    <ligand>
        <name>ATP</name>
        <dbReference type="ChEBI" id="CHEBI:30616"/>
    </ligand>
</feature>
<keyword evidence="7" id="KW-0808">Transferase</keyword>
<evidence type="ECO:0000256" key="7">
    <source>
        <dbReference type="ARBA" id="ARBA00022679"/>
    </source>
</evidence>
<evidence type="ECO:0000256" key="15">
    <source>
        <dbReference type="PROSITE-ProRule" id="PRU10141"/>
    </source>
</evidence>
<comment type="catalytic activity">
    <reaction evidence="13">
        <text>L-threonyl-[protein] + ATP = O-phospho-L-threonyl-[protein] + ADP + H(+)</text>
        <dbReference type="Rhea" id="RHEA:46608"/>
        <dbReference type="Rhea" id="RHEA-COMP:11060"/>
        <dbReference type="Rhea" id="RHEA-COMP:11605"/>
        <dbReference type="ChEBI" id="CHEBI:15378"/>
        <dbReference type="ChEBI" id="CHEBI:30013"/>
        <dbReference type="ChEBI" id="CHEBI:30616"/>
        <dbReference type="ChEBI" id="CHEBI:61977"/>
        <dbReference type="ChEBI" id="CHEBI:456216"/>
        <dbReference type="EC" id="2.7.11.1"/>
    </reaction>
</comment>
<feature type="domain" description="Protein kinase" evidence="16">
    <location>
        <begin position="53"/>
        <end position="438"/>
    </location>
</feature>
<reference evidence="17" key="1">
    <citation type="journal article" date="2020" name="Stud. Mycol.">
        <title>101 Dothideomycetes genomes: a test case for predicting lifestyles and emergence of pathogens.</title>
        <authorList>
            <person name="Haridas S."/>
            <person name="Albert R."/>
            <person name="Binder M."/>
            <person name="Bloem J."/>
            <person name="Labutti K."/>
            <person name="Salamov A."/>
            <person name="Andreopoulos B."/>
            <person name="Baker S."/>
            <person name="Barry K."/>
            <person name="Bills G."/>
            <person name="Bluhm B."/>
            <person name="Cannon C."/>
            <person name="Castanera R."/>
            <person name="Culley D."/>
            <person name="Daum C."/>
            <person name="Ezra D."/>
            <person name="Gonzalez J."/>
            <person name="Henrissat B."/>
            <person name="Kuo A."/>
            <person name="Liang C."/>
            <person name="Lipzen A."/>
            <person name="Lutzoni F."/>
            <person name="Magnuson J."/>
            <person name="Mondo S."/>
            <person name="Nolan M."/>
            <person name="Ohm R."/>
            <person name="Pangilinan J."/>
            <person name="Park H.-J."/>
            <person name="Ramirez L."/>
            <person name="Alfaro M."/>
            <person name="Sun H."/>
            <person name="Tritt A."/>
            <person name="Yoshinaga Y."/>
            <person name="Zwiers L.-H."/>
            <person name="Turgeon B."/>
            <person name="Goodwin S."/>
            <person name="Spatafora J."/>
            <person name="Crous P."/>
            <person name="Grigoriev I."/>
        </authorList>
    </citation>
    <scope>NUCLEOTIDE SEQUENCE</scope>
    <source>
        <strain evidence="17">Tuck. ex Michener</strain>
    </source>
</reference>
<evidence type="ECO:0000256" key="4">
    <source>
        <dbReference type="ARBA" id="ARBA00013948"/>
    </source>
</evidence>
<keyword evidence="6" id="KW-0723">Serine/threonine-protein kinase</keyword>
<dbReference type="PANTHER" id="PTHR47634">
    <property type="entry name" value="PROTEIN KINASE DOMAIN-CONTAINING PROTEIN-RELATED"/>
    <property type="match status" value="1"/>
</dbReference>
<dbReference type="EMBL" id="ML991838">
    <property type="protein sequence ID" value="KAF2230641.1"/>
    <property type="molecule type" value="Genomic_DNA"/>
</dbReference>
<dbReference type="OrthoDB" id="5979581at2759"/>
<dbReference type="InterPro" id="IPR008266">
    <property type="entry name" value="Tyr_kinase_AS"/>
</dbReference>
<dbReference type="GO" id="GO:0004674">
    <property type="term" value="F:protein serine/threonine kinase activity"/>
    <property type="evidence" value="ECO:0007669"/>
    <property type="project" value="UniProtKB-KW"/>
</dbReference>
<proteinExistence type="predicted"/>
<dbReference type="GO" id="GO:0005524">
    <property type="term" value="F:ATP binding"/>
    <property type="evidence" value="ECO:0007669"/>
    <property type="project" value="UniProtKB-UniRule"/>
</dbReference>
<comment type="function">
    <text evidence="1">Component of the EKC/KEOPS complex that is required for the formation of a threonylcarbamoyl group on adenosine at position 37 (t(6)A37) in tRNAs that read codons beginning with adenine. The complex is probably involved in the transfer of the threonylcarbamoyl moiety of threonylcarbamoyl-AMP (TC-AMP) to the N6 group of A37. BUD32 has ATPase activity in the context of the EKC/KEOPS complex and likely plays a supporting role to the catalytic subunit KAE1. The EKC/KEOPS complex also promotes both telomere uncapping and telomere elongation. The complex is required for efficient recruitment of transcriptional coactivators.</text>
</comment>
<dbReference type="SUPFAM" id="SSF56112">
    <property type="entry name" value="Protein kinase-like (PK-like)"/>
    <property type="match status" value="1"/>
</dbReference>
<dbReference type="InterPro" id="IPR011009">
    <property type="entry name" value="Kinase-like_dom_sf"/>
</dbReference>
<dbReference type="PROSITE" id="PS00107">
    <property type="entry name" value="PROTEIN_KINASE_ATP"/>
    <property type="match status" value="1"/>
</dbReference>
<evidence type="ECO:0000256" key="13">
    <source>
        <dbReference type="ARBA" id="ARBA00047899"/>
    </source>
</evidence>
<dbReference type="PANTHER" id="PTHR47634:SF9">
    <property type="entry name" value="PROTEIN KINASE DOMAIN-CONTAINING PROTEIN-RELATED"/>
    <property type="match status" value="1"/>
</dbReference>
<dbReference type="Proteomes" id="UP000800092">
    <property type="component" value="Unassembled WGS sequence"/>
</dbReference>
<keyword evidence="8 15" id="KW-0547">Nucleotide-binding</keyword>
<evidence type="ECO:0000313" key="18">
    <source>
        <dbReference type="Proteomes" id="UP000800092"/>
    </source>
</evidence>
<evidence type="ECO:0000256" key="3">
    <source>
        <dbReference type="ARBA" id="ARBA00012513"/>
    </source>
</evidence>
<dbReference type="PROSITE" id="PS50011">
    <property type="entry name" value="PROTEIN_KINASE_DOM"/>
    <property type="match status" value="1"/>
</dbReference>